<reference evidence="1 2" key="1">
    <citation type="journal article" date="2014" name="BMC Genomics">
        <title>Complete genome sequence of producer of the glycopeptide antibiotic Aculeximycin Kutzneria albida DSM 43870T, a representative of minor genus of Pseudonocardiaceae.</title>
        <authorList>
            <person name="Rebets Y."/>
            <person name="Tokovenko B."/>
            <person name="Lushchyk I."/>
            <person name="Ruckert C."/>
            <person name="Zaburannyi N."/>
            <person name="Bechthold A."/>
            <person name="Kalinowski J."/>
            <person name="Luzhetskyy A."/>
        </authorList>
    </citation>
    <scope>NUCLEOTIDE SEQUENCE [LARGE SCALE GENOMIC DNA]</scope>
    <source>
        <strain evidence="1">DSM 43870</strain>
    </source>
</reference>
<gene>
    <name evidence="1" type="ORF">KALB_188</name>
</gene>
<proteinExistence type="predicted"/>
<evidence type="ECO:0000313" key="2">
    <source>
        <dbReference type="Proteomes" id="UP000019225"/>
    </source>
</evidence>
<keyword evidence="2" id="KW-1185">Reference proteome</keyword>
<organism evidence="1 2">
    <name type="scientific">Kutzneria albida DSM 43870</name>
    <dbReference type="NCBI Taxonomy" id="1449976"/>
    <lineage>
        <taxon>Bacteria</taxon>
        <taxon>Bacillati</taxon>
        <taxon>Actinomycetota</taxon>
        <taxon>Actinomycetes</taxon>
        <taxon>Pseudonocardiales</taxon>
        <taxon>Pseudonocardiaceae</taxon>
        <taxon>Kutzneria</taxon>
    </lineage>
</organism>
<dbReference type="InterPro" id="IPR006311">
    <property type="entry name" value="TAT_signal"/>
</dbReference>
<accession>W5VYP2</accession>
<dbReference type="HOGENOM" id="CLU_3099959_0_0_11"/>
<dbReference type="InterPro" id="IPR019546">
    <property type="entry name" value="TAT_signal_bac_arc"/>
</dbReference>
<dbReference type="Proteomes" id="UP000019225">
    <property type="component" value="Chromosome"/>
</dbReference>
<sequence length="51" mass="5298">MTVDRRRFLQVLGAGAAVLGTSGAAGGGPRWERLRARMSGPVLLPGDAGYE</sequence>
<name>W5VYP2_9PSEU</name>
<dbReference type="PROSITE" id="PS51318">
    <property type="entry name" value="TAT"/>
    <property type="match status" value="1"/>
</dbReference>
<dbReference type="RefSeq" id="WP_236650147.1">
    <property type="nucleotide sequence ID" value="NZ_CP007155.1"/>
</dbReference>
<dbReference type="KEGG" id="kal:KALB_188"/>
<dbReference type="AlphaFoldDB" id="W5VYP2"/>
<dbReference type="EMBL" id="CP007155">
    <property type="protein sequence ID" value="AHH93565.1"/>
    <property type="molecule type" value="Genomic_DNA"/>
</dbReference>
<protein>
    <submittedName>
        <fullName evidence="1">Putative secreted protein</fullName>
    </submittedName>
</protein>
<evidence type="ECO:0000313" key="1">
    <source>
        <dbReference type="EMBL" id="AHH93565.1"/>
    </source>
</evidence>
<dbReference type="NCBIfam" id="TIGR01409">
    <property type="entry name" value="TAT_signal_seq"/>
    <property type="match status" value="1"/>
</dbReference>